<keyword evidence="3" id="KW-0805">Transcription regulation</keyword>
<dbReference type="PROSITE" id="PS50048">
    <property type="entry name" value="ZN2_CY6_FUNGAL_2"/>
    <property type="match status" value="1"/>
</dbReference>
<sequence>MSTNNSHGALRQSRGGGPVGLTSSRRKMRVKTGCHTCRMRHVKCDESKPACQKCVSTGRVCDGYGIWGGGGNSYASRFGLPANRQPNTITAVQPHLRDPGVTPANGDESLCFEFFRLRLSERLAGVFYSKFWDKTVFQLSAKEPAVFHALIALSSLQRRQEDAIESLQLHFAAQDHHSIHIALAACVLFTCSDIVRGSHCTAGKHINNAINILASISTQANESGPAPSDERRLPAPRTAHDQLLDRDLLETVLRINIPSLIFGHSDRSLLTILNDCAITAQSMPDRFETLTDMRKHLDIALNFINRPPQKRDGQGGWIDLSQDEFADQQHFLQTALDKWLNVYNDSSTTIRQTVSPRLSAGVELLRIYHILATIMLSVREKHRSLSSEMKYDSHEERFEEIVRRVNHLSRPDGSLLSAGLGSTVESRDLTADMGIIPLLTFTALKCRNPFIRRKAAQSMASVRHQEGMWEGTVAAAAVAKIINLEERGFFSNILNTYIEDTGLGQEFTGYLRCANIVALPALPVDYRFAMVQVTLEGGEGNKTRVVYKCRRLETTLEAEHDVNDSKEIIKGWSALGITTDLKR</sequence>
<dbReference type="Proteomes" id="UP001338125">
    <property type="component" value="Unassembled WGS sequence"/>
</dbReference>
<dbReference type="SMART" id="SM00066">
    <property type="entry name" value="GAL4"/>
    <property type="match status" value="1"/>
</dbReference>
<dbReference type="Pfam" id="PF00172">
    <property type="entry name" value="Zn_clus"/>
    <property type="match status" value="1"/>
</dbReference>
<evidence type="ECO:0000256" key="7">
    <source>
        <dbReference type="SAM" id="MobiDB-lite"/>
    </source>
</evidence>
<dbReference type="SUPFAM" id="SSF57701">
    <property type="entry name" value="Zn2/Cys6 DNA-binding domain"/>
    <property type="match status" value="1"/>
</dbReference>
<dbReference type="CDD" id="cd00067">
    <property type="entry name" value="GAL4"/>
    <property type="match status" value="1"/>
</dbReference>
<dbReference type="Gene3D" id="4.10.240.10">
    <property type="entry name" value="Zn(2)-C6 fungal-type DNA-binding domain"/>
    <property type="match status" value="1"/>
</dbReference>
<evidence type="ECO:0000256" key="6">
    <source>
        <dbReference type="ARBA" id="ARBA00023242"/>
    </source>
</evidence>
<dbReference type="PANTHER" id="PTHR36206">
    <property type="entry name" value="ASPERCRYPTIN BIOSYNTHESIS CLUSTER-SPECIFIC TRANSCRIPTION REGULATOR ATNN-RELATED"/>
    <property type="match status" value="1"/>
</dbReference>
<evidence type="ECO:0000256" key="3">
    <source>
        <dbReference type="ARBA" id="ARBA00023015"/>
    </source>
</evidence>
<evidence type="ECO:0000256" key="4">
    <source>
        <dbReference type="ARBA" id="ARBA00023125"/>
    </source>
</evidence>
<proteinExistence type="predicted"/>
<evidence type="ECO:0000256" key="1">
    <source>
        <dbReference type="ARBA" id="ARBA00022723"/>
    </source>
</evidence>
<accession>A0ABR0SQ51</accession>
<keyword evidence="5" id="KW-0804">Transcription</keyword>
<keyword evidence="1" id="KW-0479">Metal-binding</keyword>
<feature type="domain" description="Zn(2)-C6 fungal-type" evidence="8">
    <location>
        <begin position="33"/>
        <end position="61"/>
    </location>
</feature>
<dbReference type="InterPro" id="IPR001138">
    <property type="entry name" value="Zn2Cys6_DnaBD"/>
</dbReference>
<feature type="region of interest" description="Disordered" evidence="7">
    <location>
        <begin position="1"/>
        <end position="27"/>
    </location>
</feature>
<name>A0ABR0SQ51_9HYPO</name>
<evidence type="ECO:0000259" key="8">
    <source>
        <dbReference type="PROSITE" id="PS50048"/>
    </source>
</evidence>
<evidence type="ECO:0000256" key="2">
    <source>
        <dbReference type="ARBA" id="ARBA00022833"/>
    </source>
</evidence>
<reference evidence="9 10" key="1">
    <citation type="submission" date="2024-01" db="EMBL/GenBank/DDBJ databases">
        <title>Complete genome of Cladobotryum mycophilum ATHUM6906.</title>
        <authorList>
            <person name="Christinaki A.C."/>
            <person name="Myridakis A.I."/>
            <person name="Kouvelis V.N."/>
        </authorList>
    </citation>
    <scope>NUCLEOTIDE SEQUENCE [LARGE SCALE GENOMIC DNA]</scope>
    <source>
        <strain evidence="9 10">ATHUM6906</strain>
    </source>
</reference>
<evidence type="ECO:0000313" key="10">
    <source>
        <dbReference type="Proteomes" id="UP001338125"/>
    </source>
</evidence>
<evidence type="ECO:0000256" key="5">
    <source>
        <dbReference type="ARBA" id="ARBA00023163"/>
    </source>
</evidence>
<keyword evidence="6" id="KW-0539">Nucleus</keyword>
<gene>
    <name evidence="9" type="ORF">PT974_04770</name>
</gene>
<evidence type="ECO:0000313" key="9">
    <source>
        <dbReference type="EMBL" id="KAK5994297.1"/>
    </source>
</evidence>
<comment type="caution">
    <text evidence="9">The sequence shown here is derived from an EMBL/GenBank/DDBJ whole genome shotgun (WGS) entry which is preliminary data.</text>
</comment>
<dbReference type="PROSITE" id="PS00463">
    <property type="entry name" value="ZN2_CY6_FUNGAL_1"/>
    <property type="match status" value="1"/>
</dbReference>
<dbReference type="EMBL" id="JAVFKD010000010">
    <property type="protein sequence ID" value="KAK5994297.1"/>
    <property type="molecule type" value="Genomic_DNA"/>
</dbReference>
<organism evidence="9 10">
    <name type="scientific">Cladobotryum mycophilum</name>
    <dbReference type="NCBI Taxonomy" id="491253"/>
    <lineage>
        <taxon>Eukaryota</taxon>
        <taxon>Fungi</taxon>
        <taxon>Dikarya</taxon>
        <taxon>Ascomycota</taxon>
        <taxon>Pezizomycotina</taxon>
        <taxon>Sordariomycetes</taxon>
        <taxon>Hypocreomycetidae</taxon>
        <taxon>Hypocreales</taxon>
        <taxon>Hypocreaceae</taxon>
        <taxon>Cladobotryum</taxon>
    </lineage>
</organism>
<keyword evidence="10" id="KW-1185">Reference proteome</keyword>
<keyword evidence="2" id="KW-0862">Zinc</keyword>
<dbReference type="PANTHER" id="PTHR36206:SF16">
    <property type="entry name" value="TRANSCRIPTION FACTOR DOMAIN-CONTAINING PROTEIN-RELATED"/>
    <property type="match status" value="1"/>
</dbReference>
<dbReference type="InterPro" id="IPR036864">
    <property type="entry name" value="Zn2-C6_fun-type_DNA-bd_sf"/>
</dbReference>
<dbReference type="InterPro" id="IPR052360">
    <property type="entry name" value="Transcr_Regulatory_Proteins"/>
</dbReference>
<keyword evidence="4" id="KW-0238">DNA-binding</keyword>
<protein>
    <recommendedName>
        <fullName evidence="8">Zn(2)-C6 fungal-type domain-containing protein</fullName>
    </recommendedName>
</protein>